<dbReference type="OrthoDB" id="551053at2759"/>
<feature type="coiled-coil region" evidence="1">
    <location>
        <begin position="159"/>
        <end position="263"/>
    </location>
</feature>
<gene>
    <name evidence="3" type="ORF">BDEG_25112</name>
</gene>
<sequence length="807" mass="92387">MASNMCSKVTGEMVFKDTDDLESPSRRKNPPHMHQLAQIPELKAMRHQASMGLFNGKNSLKSTHTLSKSDKDLSGNADPSNMTPSMSFISKISDLSIPQPEQPLPAAPVLPTTASVLHTNTEAPPSLYRSKERLHDLAKLEHEEWKENQNRIGSLIAENDHLLQQNRQTEHEANMLKNQVAQYSRTVNTHVMQLDEAKEHTKSLEAIIAQLKATQTSLEEEVRQSSTETAHSQANIESLQTQIQKKRGEINMAELKISDLKKAVTDITDRYQMHIKESAEHANLERELVNEIKIKAESIQEYQARVKQHEKQIDQMKQEISNKTSINKKLEKKIEEMERAELISIENCQRQTQEMEEFCFERDKALKREAQLQVEVASLSKKLDDMPAKYAEKNEITIQLIRGQFNVDRRKFLDETSKLETLCATLQAQSERAIREKRAAESELDRLTRHIPAEADRLSMLVEEVHAKLRISERERVEALHKVESIHQNMTRESNNYEVERSQLAASSEEAYRRLRKVEHDLQEAKNDQISMLSKIATLEHEKKSELEAKTKKQVAHDAAVASLVAKKESIQSELGTKLEQVTEAHSKTCRDMQALLSDQRRLGDKWKEESSRITEQYEISLSHLRNQIVQHQAKITELEVKLHKANAQHRDLMDQISHEKRELGVLHSRCINSEGRVESLSRQVGVLVGKEAELIEDRRRLQRDLDLAIMERDRFKRDARSCKADMSSHAFLRAKTDVTDAMMQSEAVEAFGKEANTQVRDLEADIARVTQRSMTGHHQYKRQPLKSTGLSMNADLVLSTDSLLST</sequence>
<dbReference type="GO" id="GO:0005814">
    <property type="term" value="C:centriole"/>
    <property type="evidence" value="ECO:0007669"/>
    <property type="project" value="TreeGrafter"/>
</dbReference>
<evidence type="ECO:0000313" key="3">
    <source>
        <dbReference type="EMBL" id="OAJ41534.1"/>
    </source>
</evidence>
<dbReference type="Proteomes" id="UP000077115">
    <property type="component" value="Unassembled WGS sequence"/>
</dbReference>
<keyword evidence="1" id="KW-0175">Coiled coil</keyword>
<dbReference type="PANTHER" id="PTHR35970:SF1">
    <property type="entry name" value="SODIUM CHANNEL AND CLATHRIN LINKER 1"/>
    <property type="match status" value="1"/>
</dbReference>
<dbReference type="STRING" id="403673.A0A177WPE4"/>
<feature type="region of interest" description="Disordered" evidence="2">
    <location>
        <begin position="1"/>
        <end position="33"/>
    </location>
</feature>
<dbReference type="InterPro" id="IPR038911">
    <property type="entry name" value="SCLT1"/>
</dbReference>
<organism evidence="3 4">
    <name type="scientific">Batrachochytrium dendrobatidis (strain JEL423)</name>
    <dbReference type="NCBI Taxonomy" id="403673"/>
    <lineage>
        <taxon>Eukaryota</taxon>
        <taxon>Fungi</taxon>
        <taxon>Fungi incertae sedis</taxon>
        <taxon>Chytridiomycota</taxon>
        <taxon>Chytridiomycota incertae sedis</taxon>
        <taxon>Chytridiomycetes</taxon>
        <taxon>Rhizophydiales</taxon>
        <taxon>Rhizophydiales incertae sedis</taxon>
        <taxon>Batrachochytrium</taxon>
    </lineage>
</organism>
<protein>
    <submittedName>
        <fullName evidence="3">Uncharacterized protein</fullName>
    </submittedName>
</protein>
<feature type="region of interest" description="Disordered" evidence="2">
    <location>
        <begin position="54"/>
        <end position="84"/>
    </location>
</feature>
<dbReference type="GO" id="GO:0060271">
    <property type="term" value="P:cilium assembly"/>
    <property type="evidence" value="ECO:0007669"/>
    <property type="project" value="TreeGrafter"/>
</dbReference>
<evidence type="ECO:0000313" key="4">
    <source>
        <dbReference type="Proteomes" id="UP000077115"/>
    </source>
</evidence>
<dbReference type="VEuPathDB" id="FungiDB:BDEG_25112"/>
<accession>A0A177WPE4</accession>
<reference evidence="3 4" key="1">
    <citation type="submission" date="2006-10" db="EMBL/GenBank/DDBJ databases">
        <title>The Genome Sequence of Batrachochytrium dendrobatidis JEL423.</title>
        <authorList>
            <consortium name="The Broad Institute Genome Sequencing Platform"/>
            <person name="Birren B."/>
            <person name="Lander E."/>
            <person name="Galagan J."/>
            <person name="Cuomo C."/>
            <person name="Devon K."/>
            <person name="Jaffe D."/>
            <person name="Butler J."/>
            <person name="Alvarez P."/>
            <person name="Gnerre S."/>
            <person name="Grabherr M."/>
            <person name="Kleber M."/>
            <person name="Mauceli E."/>
            <person name="Brockman W."/>
            <person name="Young S."/>
            <person name="LaButti K."/>
            <person name="Sykes S."/>
            <person name="DeCaprio D."/>
            <person name="Crawford M."/>
            <person name="Koehrsen M."/>
            <person name="Engels R."/>
            <person name="Montgomery P."/>
            <person name="Pearson M."/>
            <person name="Howarth C."/>
            <person name="Larson L."/>
            <person name="White J."/>
            <person name="O'Leary S."/>
            <person name="Kodira C."/>
            <person name="Zeng Q."/>
            <person name="Yandava C."/>
            <person name="Alvarado L."/>
            <person name="Longcore J."/>
            <person name="James T."/>
        </authorList>
    </citation>
    <scope>NUCLEOTIDE SEQUENCE [LARGE SCALE GENOMIC DNA]</scope>
    <source>
        <strain evidence="3 4">JEL423</strain>
    </source>
</reference>
<proteinExistence type="predicted"/>
<feature type="compositionally biased region" description="Polar residues" evidence="2">
    <location>
        <begin position="56"/>
        <end position="66"/>
    </location>
</feature>
<dbReference type="PANTHER" id="PTHR35970">
    <property type="entry name" value="SODIUM CHANNEL AND CLATHRIN LINKER 1"/>
    <property type="match status" value="1"/>
</dbReference>
<feature type="coiled-coil region" evidence="1">
    <location>
        <begin position="292"/>
        <end position="382"/>
    </location>
</feature>
<feature type="coiled-coil region" evidence="1">
    <location>
        <begin position="622"/>
        <end position="663"/>
    </location>
</feature>
<evidence type="ECO:0000256" key="2">
    <source>
        <dbReference type="SAM" id="MobiDB-lite"/>
    </source>
</evidence>
<dbReference type="AlphaFoldDB" id="A0A177WPE4"/>
<evidence type="ECO:0000256" key="1">
    <source>
        <dbReference type="SAM" id="Coils"/>
    </source>
</evidence>
<reference evidence="3 4" key="2">
    <citation type="submission" date="2016-05" db="EMBL/GenBank/DDBJ databases">
        <title>Lineage-specific infection strategies underlie the spectrum of fungal disease in amphibians.</title>
        <authorList>
            <person name="Cuomo C.A."/>
            <person name="Farrer R.A."/>
            <person name="James T."/>
            <person name="Longcore J."/>
            <person name="Birren B."/>
        </authorList>
    </citation>
    <scope>NUCLEOTIDE SEQUENCE [LARGE SCALE GENOMIC DNA]</scope>
    <source>
        <strain evidence="3 4">JEL423</strain>
    </source>
</reference>
<name>A0A177WPE4_BATDL</name>
<dbReference type="EMBL" id="DS022306">
    <property type="protein sequence ID" value="OAJ41534.1"/>
    <property type="molecule type" value="Genomic_DNA"/>
</dbReference>
<feature type="coiled-coil region" evidence="1">
    <location>
        <begin position="423"/>
        <end position="450"/>
    </location>
</feature>